<dbReference type="Proteomes" id="UP000254651">
    <property type="component" value="Unassembled WGS sequence"/>
</dbReference>
<dbReference type="Pfam" id="PF07007">
    <property type="entry name" value="LprI"/>
    <property type="match status" value="1"/>
</dbReference>
<accession>A0A378UK70</accession>
<dbReference type="RefSeq" id="WP_066078446.1">
    <property type="nucleotide sequence ID" value="NZ_CP181246.1"/>
</dbReference>
<reference evidence="4 5" key="1">
    <citation type="submission" date="2018-06" db="EMBL/GenBank/DDBJ databases">
        <authorList>
            <consortium name="Pathogen Informatics"/>
            <person name="Doyle S."/>
        </authorList>
    </citation>
    <scope>NUCLEOTIDE SEQUENCE [LARGE SCALE GENOMIC DNA]</scope>
    <source>
        <strain evidence="4 5">NCTC10295</strain>
    </source>
</reference>
<gene>
    <name evidence="4" type="ORF">NCTC10295_01905</name>
</gene>
<sequence length="347" mass="37497">MYKKLSAAALSLALLAACGDEAAKPAQAPLACDIPLAAQSVRNSIIDTLTREAKAFARSDNRQFIDADKVIAAATQLAVRLDNAQETREGNEALCRADLSIQIPNDIWTAAESGSPLIYGQTAIRELVAGKIMGSNLAHEGNTFRTTLRYLPQADGSITFKDNTPAHTAQILSAALLPYGVKSMVVIDGRAVSKEEAVKLLSAETYPEPPEAQPAPEDILENNAAAHSEGVPAAEDDGVPGTEAEILQPGSSGQAEPPALAQSELDSARIQNQRAEADITRIWSRLERGVQQSILDEQRGWLQKKQQDCLRASAQADNPAHAEYLQLQCDTRMTRERIQYLRSYAID</sequence>
<keyword evidence="4" id="KW-0449">Lipoprotein</keyword>
<dbReference type="EMBL" id="UGQS01000002">
    <property type="protein sequence ID" value="STZ77103.1"/>
    <property type="molecule type" value="Genomic_DNA"/>
</dbReference>
<evidence type="ECO:0000259" key="3">
    <source>
        <dbReference type="Pfam" id="PF07007"/>
    </source>
</evidence>
<proteinExistence type="predicted"/>
<feature type="domain" description="Lysozyme inhibitor LprI-like N-terminal" evidence="3">
    <location>
        <begin position="268"/>
        <end position="341"/>
    </location>
</feature>
<protein>
    <submittedName>
        <fullName evidence="4">Lipoprotein</fullName>
    </submittedName>
</protein>
<evidence type="ECO:0000313" key="5">
    <source>
        <dbReference type="Proteomes" id="UP000254651"/>
    </source>
</evidence>
<dbReference type="Gene3D" id="1.20.1270.180">
    <property type="match status" value="1"/>
</dbReference>
<feature type="chain" id="PRO_5016664215" evidence="2">
    <location>
        <begin position="23"/>
        <end position="347"/>
    </location>
</feature>
<dbReference type="InterPro" id="IPR009739">
    <property type="entry name" value="LprI-like_N"/>
</dbReference>
<feature type="signal peptide" evidence="2">
    <location>
        <begin position="1"/>
        <end position="22"/>
    </location>
</feature>
<dbReference type="PROSITE" id="PS51257">
    <property type="entry name" value="PROKAR_LIPOPROTEIN"/>
    <property type="match status" value="1"/>
</dbReference>
<organism evidence="4 5">
    <name type="scientific">Bergeriella denitrificans</name>
    <name type="common">Neisseria denitrificans</name>
    <dbReference type="NCBI Taxonomy" id="494"/>
    <lineage>
        <taxon>Bacteria</taxon>
        <taxon>Pseudomonadati</taxon>
        <taxon>Pseudomonadota</taxon>
        <taxon>Betaproteobacteria</taxon>
        <taxon>Neisseriales</taxon>
        <taxon>Neisseriaceae</taxon>
        <taxon>Bergeriella</taxon>
    </lineage>
</organism>
<keyword evidence="2" id="KW-0732">Signal</keyword>
<evidence type="ECO:0000313" key="4">
    <source>
        <dbReference type="EMBL" id="STZ77103.1"/>
    </source>
</evidence>
<name>A0A378UK70_BERDE</name>
<feature type="region of interest" description="Disordered" evidence="1">
    <location>
        <begin position="229"/>
        <end position="263"/>
    </location>
</feature>
<evidence type="ECO:0000256" key="1">
    <source>
        <dbReference type="SAM" id="MobiDB-lite"/>
    </source>
</evidence>
<dbReference type="AlphaFoldDB" id="A0A378UK70"/>
<evidence type="ECO:0000256" key="2">
    <source>
        <dbReference type="SAM" id="SignalP"/>
    </source>
</evidence>
<keyword evidence="5" id="KW-1185">Reference proteome</keyword>